<sequence length="270" mass="30212">MRKAKKSVPKRGVVKKKKISKENDKKEIKSQKSTKRESSESSQVFGKRQSPIDIVSKNVKIDAKLRKNGGLRIDAKNCHFNLSITECGWRADVDEGTSVALLAPHLIGDFSLEQFHAHWSSDSKCGSEHTVDGKSFAAELHFVFWATKYESFAEAAQQSDGLAVVGVFIEESNKSIPKLFANSIQEAREAGKPIAFSLDLGKLLPSRSTFCTYPGSLTTCPYSESVTWNLFKEAIRISKQELGIWRQISPSNYRECQKMNGRKVLSSEKF</sequence>
<dbReference type="AlphaFoldDB" id="A0AAF3FGC3"/>
<feature type="compositionally biased region" description="Basic and acidic residues" evidence="5">
    <location>
        <begin position="20"/>
        <end position="39"/>
    </location>
</feature>
<feature type="region of interest" description="Disordered" evidence="5">
    <location>
        <begin position="1"/>
        <end position="48"/>
    </location>
</feature>
<comment type="cofactor">
    <cofactor evidence="4">
        <name>Zn(2+)</name>
        <dbReference type="ChEBI" id="CHEBI:29105"/>
    </cofactor>
</comment>
<dbReference type="WBParaSite" id="MBELARI_LOCUS5944">
    <property type="protein sequence ID" value="MBELARI_LOCUS5944"/>
    <property type="gene ID" value="MBELARI_LOCUS5944"/>
</dbReference>
<dbReference type="InterPro" id="IPR018338">
    <property type="entry name" value="Carbonic_anhydrase_a-class_CS"/>
</dbReference>
<dbReference type="InterPro" id="IPR001148">
    <property type="entry name" value="CA_dom"/>
</dbReference>
<dbReference type="GO" id="GO:0004089">
    <property type="term" value="F:carbonate dehydratase activity"/>
    <property type="evidence" value="ECO:0007669"/>
    <property type="project" value="UniProtKB-UniRule"/>
</dbReference>
<keyword evidence="2 4" id="KW-0479">Metal-binding</keyword>
<evidence type="ECO:0000256" key="3">
    <source>
        <dbReference type="ARBA" id="ARBA00022833"/>
    </source>
</evidence>
<dbReference type="PANTHER" id="PTHR18952:SF124">
    <property type="entry name" value="CARBONIC ANHYDRASE 7"/>
    <property type="match status" value="1"/>
</dbReference>
<reference evidence="8" key="1">
    <citation type="submission" date="2024-02" db="UniProtKB">
        <authorList>
            <consortium name="WormBaseParasite"/>
        </authorList>
    </citation>
    <scope>IDENTIFICATION</scope>
</reference>
<dbReference type="PANTHER" id="PTHR18952">
    <property type="entry name" value="CARBONIC ANHYDRASE"/>
    <property type="match status" value="1"/>
</dbReference>
<dbReference type="CDD" id="cd00326">
    <property type="entry name" value="alpha_CA"/>
    <property type="match status" value="1"/>
</dbReference>
<dbReference type="SUPFAM" id="SSF51069">
    <property type="entry name" value="Carbonic anhydrase"/>
    <property type="match status" value="1"/>
</dbReference>
<dbReference type="EC" id="4.2.1.1" evidence="4"/>
<evidence type="ECO:0000313" key="7">
    <source>
        <dbReference type="Proteomes" id="UP000887575"/>
    </source>
</evidence>
<evidence type="ECO:0000256" key="2">
    <source>
        <dbReference type="ARBA" id="ARBA00022723"/>
    </source>
</evidence>
<dbReference type="Gene3D" id="3.10.200.10">
    <property type="entry name" value="Alpha carbonic anhydrase"/>
    <property type="match status" value="1"/>
</dbReference>
<dbReference type="Proteomes" id="UP000887575">
    <property type="component" value="Unassembled WGS sequence"/>
</dbReference>
<keyword evidence="7" id="KW-1185">Reference proteome</keyword>
<comment type="function">
    <text evidence="4">Reversible hydration of carbon dioxide.</text>
</comment>
<evidence type="ECO:0000259" key="6">
    <source>
        <dbReference type="PROSITE" id="PS51144"/>
    </source>
</evidence>
<keyword evidence="3 4" id="KW-0862">Zinc</keyword>
<dbReference type="GO" id="GO:0005737">
    <property type="term" value="C:cytoplasm"/>
    <property type="evidence" value="ECO:0007669"/>
    <property type="project" value="TreeGrafter"/>
</dbReference>
<protein>
    <recommendedName>
        <fullName evidence="4">Carbonic anhydrase</fullName>
        <ecNumber evidence="4">4.2.1.1</ecNumber>
    </recommendedName>
</protein>
<comment type="similarity">
    <text evidence="1 4">Belongs to the alpha-carbonic anhydrase family.</text>
</comment>
<dbReference type="SMART" id="SM01057">
    <property type="entry name" value="Carb_anhydrase"/>
    <property type="match status" value="1"/>
</dbReference>
<comment type="catalytic activity">
    <reaction evidence="4">
        <text>hydrogencarbonate + H(+) = CO2 + H2O</text>
        <dbReference type="Rhea" id="RHEA:10748"/>
        <dbReference type="ChEBI" id="CHEBI:15377"/>
        <dbReference type="ChEBI" id="CHEBI:15378"/>
        <dbReference type="ChEBI" id="CHEBI:16526"/>
        <dbReference type="ChEBI" id="CHEBI:17544"/>
        <dbReference type="EC" id="4.2.1.1"/>
    </reaction>
</comment>
<name>A0AAF3FGC3_9BILA</name>
<feature type="domain" description="Alpha-carbonic anhydrase" evidence="6">
    <location>
        <begin position="24"/>
        <end position="270"/>
    </location>
</feature>
<evidence type="ECO:0000256" key="5">
    <source>
        <dbReference type="SAM" id="MobiDB-lite"/>
    </source>
</evidence>
<dbReference type="PROSITE" id="PS51144">
    <property type="entry name" value="ALPHA_CA_2"/>
    <property type="match status" value="1"/>
</dbReference>
<feature type="compositionally biased region" description="Basic residues" evidence="5">
    <location>
        <begin position="1"/>
        <end position="19"/>
    </location>
</feature>
<keyword evidence="4" id="KW-0456">Lyase</keyword>
<evidence type="ECO:0000256" key="4">
    <source>
        <dbReference type="RuleBase" id="RU367011"/>
    </source>
</evidence>
<evidence type="ECO:0000313" key="8">
    <source>
        <dbReference type="WBParaSite" id="MBELARI_LOCUS5944"/>
    </source>
</evidence>
<dbReference type="GO" id="GO:0008270">
    <property type="term" value="F:zinc ion binding"/>
    <property type="evidence" value="ECO:0007669"/>
    <property type="project" value="UniProtKB-UniRule"/>
</dbReference>
<evidence type="ECO:0000256" key="1">
    <source>
        <dbReference type="ARBA" id="ARBA00010718"/>
    </source>
</evidence>
<proteinExistence type="inferred from homology"/>
<dbReference type="Pfam" id="PF00194">
    <property type="entry name" value="Carb_anhydrase"/>
    <property type="match status" value="1"/>
</dbReference>
<dbReference type="InterPro" id="IPR036398">
    <property type="entry name" value="CA_dom_sf"/>
</dbReference>
<dbReference type="InterPro" id="IPR023561">
    <property type="entry name" value="Carbonic_anhydrase_a-class"/>
</dbReference>
<accession>A0AAF3FGC3</accession>
<organism evidence="7 8">
    <name type="scientific">Mesorhabditis belari</name>
    <dbReference type="NCBI Taxonomy" id="2138241"/>
    <lineage>
        <taxon>Eukaryota</taxon>
        <taxon>Metazoa</taxon>
        <taxon>Ecdysozoa</taxon>
        <taxon>Nematoda</taxon>
        <taxon>Chromadorea</taxon>
        <taxon>Rhabditida</taxon>
        <taxon>Rhabditina</taxon>
        <taxon>Rhabditomorpha</taxon>
        <taxon>Rhabditoidea</taxon>
        <taxon>Rhabditidae</taxon>
        <taxon>Mesorhabditinae</taxon>
        <taxon>Mesorhabditis</taxon>
    </lineage>
</organism>
<dbReference type="PROSITE" id="PS00162">
    <property type="entry name" value="ALPHA_CA_1"/>
    <property type="match status" value="1"/>
</dbReference>